<evidence type="ECO:0000313" key="1">
    <source>
        <dbReference type="EnsemblMetazoa" id="G9349.1:cds"/>
    </source>
</evidence>
<name>A0A8W8P5T2_MAGGI</name>
<reference evidence="1" key="1">
    <citation type="submission" date="2022-08" db="UniProtKB">
        <authorList>
            <consortium name="EnsemblMetazoa"/>
        </authorList>
    </citation>
    <scope>IDENTIFICATION</scope>
    <source>
        <strain evidence="1">05x7-T-G4-1.051#20</strain>
    </source>
</reference>
<evidence type="ECO:0000313" key="2">
    <source>
        <dbReference type="Proteomes" id="UP000005408"/>
    </source>
</evidence>
<proteinExistence type="predicted"/>
<dbReference type="AlphaFoldDB" id="A0A8W8P5T2"/>
<dbReference type="SUPFAM" id="SSF53335">
    <property type="entry name" value="S-adenosyl-L-methionine-dependent methyltransferases"/>
    <property type="match status" value="1"/>
</dbReference>
<dbReference type="EnsemblMetazoa" id="G9349.1">
    <property type="protein sequence ID" value="G9349.1:cds"/>
    <property type="gene ID" value="G9349"/>
</dbReference>
<dbReference type="Proteomes" id="UP000005408">
    <property type="component" value="Unassembled WGS sequence"/>
</dbReference>
<protein>
    <submittedName>
        <fullName evidence="1">Uncharacterized protein</fullName>
    </submittedName>
</protein>
<dbReference type="InterPro" id="IPR005299">
    <property type="entry name" value="MeTrfase_7"/>
</dbReference>
<keyword evidence="2" id="KW-1185">Reference proteome</keyword>
<dbReference type="PANTHER" id="PTHR31009">
    <property type="entry name" value="S-ADENOSYL-L-METHIONINE:CARBOXYL METHYLTRANSFERASE FAMILY PROTEIN"/>
    <property type="match status" value="1"/>
</dbReference>
<accession>A0A8W8P5T2</accession>
<dbReference type="Pfam" id="PF03492">
    <property type="entry name" value="Methyltransf_7"/>
    <property type="match status" value="1"/>
</dbReference>
<sequence length="259" mass="29828">MAMFDLKMNTDYSHVNSDNFDVFLSPHVGRLTEIFNKYLDGLDFKTKVNLADFGANDELIRRRSASCEIYVTLNDQPTNDFTALVKNVEDFKKEIKDDFLAVHTIPGSAYQRCLPDETIDIGTCSLVLHWLSEYVVLEKALFYVPGMMVSNEERTKIRGLAAEDLKNFIKSRSTEMKKGAIFFLNIPTEPLNVNKMCSSTFYQLYQRNVISKEELRNTFVPIYNARTESEVKTAFVEFGKDNGVELLHFSQRIISMYEN</sequence>
<dbReference type="GO" id="GO:0008168">
    <property type="term" value="F:methyltransferase activity"/>
    <property type="evidence" value="ECO:0007669"/>
    <property type="project" value="InterPro"/>
</dbReference>
<dbReference type="Gene3D" id="3.40.50.150">
    <property type="entry name" value="Vaccinia Virus protein VP39"/>
    <property type="match status" value="1"/>
</dbReference>
<organism evidence="1 2">
    <name type="scientific">Magallana gigas</name>
    <name type="common">Pacific oyster</name>
    <name type="synonym">Crassostrea gigas</name>
    <dbReference type="NCBI Taxonomy" id="29159"/>
    <lineage>
        <taxon>Eukaryota</taxon>
        <taxon>Metazoa</taxon>
        <taxon>Spiralia</taxon>
        <taxon>Lophotrochozoa</taxon>
        <taxon>Mollusca</taxon>
        <taxon>Bivalvia</taxon>
        <taxon>Autobranchia</taxon>
        <taxon>Pteriomorphia</taxon>
        <taxon>Ostreida</taxon>
        <taxon>Ostreoidea</taxon>
        <taxon>Ostreidae</taxon>
        <taxon>Magallana</taxon>
    </lineage>
</organism>
<dbReference type="InterPro" id="IPR029063">
    <property type="entry name" value="SAM-dependent_MTases_sf"/>
</dbReference>
<dbReference type="EnsemblMetazoa" id="G9349.4">
    <property type="protein sequence ID" value="G9349.4:cds"/>
    <property type="gene ID" value="G9349"/>
</dbReference>